<dbReference type="GO" id="GO:0005737">
    <property type="term" value="C:cytoplasm"/>
    <property type="evidence" value="ECO:0007669"/>
    <property type="project" value="TreeGrafter"/>
</dbReference>
<sequence>MKLRYSPTSPYVRKVMVCAHEIGLADDIDILPTAVWDPASDIGNDNPLGKVPALLTEGDERLYDSPVICEYLDSLHEGIKLFPPEGRARWHALKLQALGDGILDAAVLRLLESKRPLGERSNGWIERQKALIDRGLDWLEGEAERLGQQATIGTITIGAMLGYIDFRLGDDDWRQSRPALADWYEIFAARGAMRATEPRDPV</sequence>
<dbReference type="CDD" id="cd03205">
    <property type="entry name" value="GST_C_6"/>
    <property type="match status" value="1"/>
</dbReference>
<dbReference type="OrthoDB" id="9795329at2"/>
<evidence type="ECO:0000313" key="2">
    <source>
        <dbReference type="EMBL" id="TCS61711.1"/>
    </source>
</evidence>
<feature type="domain" description="GST N-terminal" evidence="1">
    <location>
        <begin position="1"/>
        <end position="80"/>
    </location>
</feature>
<dbReference type="PANTHER" id="PTHR43968:SF6">
    <property type="entry name" value="GLUTATHIONE S-TRANSFERASE OMEGA"/>
    <property type="match status" value="1"/>
</dbReference>
<dbReference type="PROSITE" id="PS50404">
    <property type="entry name" value="GST_NTER"/>
    <property type="match status" value="1"/>
</dbReference>
<dbReference type="PANTHER" id="PTHR43968">
    <property type="match status" value="1"/>
</dbReference>
<gene>
    <name evidence="2" type="ORF">EDD55_107120</name>
</gene>
<dbReference type="SUPFAM" id="SSF47616">
    <property type="entry name" value="GST C-terminal domain-like"/>
    <property type="match status" value="1"/>
</dbReference>
<dbReference type="Pfam" id="PF13410">
    <property type="entry name" value="GST_C_2"/>
    <property type="match status" value="1"/>
</dbReference>
<dbReference type="InterPro" id="IPR050983">
    <property type="entry name" value="GST_Omega/HSP26"/>
</dbReference>
<dbReference type="Pfam" id="PF13409">
    <property type="entry name" value="GST_N_2"/>
    <property type="match status" value="1"/>
</dbReference>
<evidence type="ECO:0000259" key="1">
    <source>
        <dbReference type="PROSITE" id="PS50404"/>
    </source>
</evidence>
<dbReference type="GO" id="GO:0016740">
    <property type="term" value="F:transferase activity"/>
    <property type="evidence" value="ECO:0007669"/>
    <property type="project" value="UniProtKB-KW"/>
</dbReference>
<dbReference type="InterPro" id="IPR036282">
    <property type="entry name" value="Glutathione-S-Trfase_C_sf"/>
</dbReference>
<keyword evidence="3" id="KW-1185">Reference proteome</keyword>
<dbReference type="AlphaFoldDB" id="A0A4V6NYH6"/>
<protein>
    <submittedName>
        <fullName evidence="2">Glutathione S-transferase</fullName>
    </submittedName>
</protein>
<dbReference type="SUPFAM" id="SSF52833">
    <property type="entry name" value="Thioredoxin-like"/>
    <property type="match status" value="1"/>
</dbReference>
<dbReference type="RefSeq" id="WP_132939419.1">
    <property type="nucleotide sequence ID" value="NZ_CP119676.1"/>
</dbReference>
<accession>A0A4V6NYH6</accession>
<proteinExistence type="predicted"/>
<dbReference type="InterPro" id="IPR004045">
    <property type="entry name" value="Glutathione_S-Trfase_N"/>
</dbReference>
<organism evidence="2 3">
    <name type="scientific">Varunaivibrio sulfuroxidans</name>
    <dbReference type="NCBI Taxonomy" id="1773489"/>
    <lineage>
        <taxon>Bacteria</taxon>
        <taxon>Pseudomonadati</taxon>
        <taxon>Pseudomonadota</taxon>
        <taxon>Alphaproteobacteria</taxon>
        <taxon>Rhodospirillales</taxon>
        <taxon>Magnetovibrionaceae</taxon>
        <taxon>Varunaivibrio</taxon>
    </lineage>
</organism>
<dbReference type="Proteomes" id="UP000295304">
    <property type="component" value="Unassembled WGS sequence"/>
</dbReference>
<keyword evidence="2" id="KW-0808">Transferase</keyword>
<dbReference type="InterPro" id="IPR036249">
    <property type="entry name" value="Thioredoxin-like_sf"/>
</dbReference>
<dbReference type="Gene3D" id="3.40.30.10">
    <property type="entry name" value="Glutaredoxin"/>
    <property type="match status" value="1"/>
</dbReference>
<reference evidence="2 3" key="1">
    <citation type="submission" date="2019-03" db="EMBL/GenBank/DDBJ databases">
        <title>Genomic Encyclopedia of Type Strains, Phase IV (KMG-IV): sequencing the most valuable type-strain genomes for metagenomic binning, comparative biology and taxonomic classification.</title>
        <authorList>
            <person name="Goeker M."/>
        </authorList>
    </citation>
    <scope>NUCLEOTIDE SEQUENCE [LARGE SCALE GENOMIC DNA]</scope>
    <source>
        <strain evidence="2 3">DSM 101688</strain>
    </source>
</reference>
<evidence type="ECO:0000313" key="3">
    <source>
        <dbReference type="Proteomes" id="UP000295304"/>
    </source>
</evidence>
<dbReference type="Gene3D" id="1.20.1050.10">
    <property type="match status" value="1"/>
</dbReference>
<name>A0A4V6NYH6_9PROT</name>
<dbReference type="CDD" id="cd03049">
    <property type="entry name" value="GST_N_3"/>
    <property type="match status" value="1"/>
</dbReference>
<comment type="caution">
    <text evidence="2">The sequence shown here is derived from an EMBL/GenBank/DDBJ whole genome shotgun (WGS) entry which is preliminary data.</text>
</comment>
<dbReference type="EMBL" id="SLZW01000007">
    <property type="protein sequence ID" value="TCS61711.1"/>
    <property type="molecule type" value="Genomic_DNA"/>
</dbReference>